<keyword evidence="6" id="KW-1185">Reference proteome</keyword>
<gene>
    <name evidence="5" type="ORF">DCAR_0314210</name>
</gene>
<dbReference type="EMBL" id="CP093345">
    <property type="protein sequence ID" value="WOG94913.1"/>
    <property type="molecule type" value="Genomic_DNA"/>
</dbReference>
<evidence type="ECO:0000313" key="6">
    <source>
        <dbReference type="Proteomes" id="UP000077755"/>
    </source>
</evidence>
<evidence type="ECO:0000256" key="1">
    <source>
        <dbReference type="ARBA" id="ARBA00008056"/>
    </source>
</evidence>
<dbReference type="InterPro" id="IPR044861">
    <property type="entry name" value="IPNS-like_FE2OG_OXY"/>
</dbReference>
<dbReference type="Gramene" id="KZN03784">
    <property type="protein sequence ID" value="KZN03784"/>
    <property type="gene ID" value="DCAR_012540"/>
</dbReference>
<proteinExistence type="inferred from homology"/>
<dbReference type="SUPFAM" id="SSF51197">
    <property type="entry name" value="Clavaminate synthase-like"/>
    <property type="match status" value="1"/>
</dbReference>
<comment type="similarity">
    <text evidence="1 4">Belongs to the iron/ascorbate-dependent oxidoreductase family.</text>
</comment>
<dbReference type="Gene3D" id="2.60.120.330">
    <property type="entry name" value="B-lactam Antibiotic, Isopenicillin N Synthase, Chain"/>
    <property type="match status" value="1"/>
</dbReference>
<organism evidence="5 6">
    <name type="scientific">Daucus carota subsp. sativus</name>
    <name type="common">Carrot</name>
    <dbReference type="NCBI Taxonomy" id="79200"/>
    <lineage>
        <taxon>Eukaryota</taxon>
        <taxon>Viridiplantae</taxon>
        <taxon>Streptophyta</taxon>
        <taxon>Embryophyta</taxon>
        <taxon>Tracheophyta</taxon>
        <taxon>Spermatophyta</taxon>
        <taxon>Magnoliopsida</taxon>
        <taxon>eudicotyledons</taxon>
        <taxon>Gunneridae</taxon>
        <taxon>Pentapetalae</taxon>
        <taxon>asterids</taxon>
        <taxon>campanulids</taxon>
        <taxon>Apiales</taxon>
        <taxon>Apiaceae</taxon>
        <taxon>Apioideae</taxon>
        <taxon>Scandiceae</taxon>
        <taxon>Daucinae</taxon>
        <taxon>Daucus</taxon>
        <taxon>Daucus sect. Daucus</taxon>
    </lineage>
</organism>
<protein>
    <submittedName>
        <fullName evidence="5">Uncharacterized protein</fullName>
    </submittedName>
</protein>
<evidence type="ECO:0000256" key="3">
    <source>
        <dbReference type="ARBA" id="ARBA00023004"/>
    </source>
</evidence>
<evidence type="ECO:0000256" key="4">
    <source>
        <dbReference type="RuleBase" id="RU003682"/>
    </source>
</evidence>
<reference evidence="5" key="2">
    <citation type="submission" date="2022-03" db="EMBL/GenBank/DDBJ databases">
        <title>Draft title - Genomic analysis of global carrot germplasm unveils the trajectory of domestication and the origin of high carotenoid orange carrot.</title>
        <authorList>
            <person name="Iorizzo M."/>
            <person name="Ellison S."/>
            <person name="Senalik D."/>
            <person name="Macko-Podgorni A."/>
            <person name="Grzebelus D."/>
            <person name="Bostan H."/>
            <person name="Rolling W."/>
            <person name="Curaba J."/>
            <person name="Simon P."/>
        </authorList>
    </citation>
    <scope>NUCLEOTIDE SEQUENCE</scope>
    <source>
        <tissue evidence="5">Leaf</tissue>
    </source>
</reference>
<dbReference type="AlphaFoldDB" id="A0A166CHJ3"/>
<evidence type="ECO:0000256" key="2">
    <source>
        <dbReference type="ARBA" id="ARBA00022723"/>
    </source>
</evidence>
<reference evidence="5" key="1">
    <citation type="journal article" date="2016" name="Nat. Genet.">
        <title>A high-quality carrot genome assembly provides new insights into carotenoid accumulation and asterid genome evolution.</title>
        <authorList>
            <person name="Iorizzo M."/>
            <person name="Ellison S."/>
            <person name="Senalik D."/>
            <person name="Zeng P."/>
            <person name="Satapoomin P."/>
            <person name="Huang J."/>
            <person name="Bowman M."/>
            <person name="Iovene M."/>
            <person name="Sanseverino W."/>
            <person name="Cavagnaro P."/>
            <person name="Yildiz M."/>
            <person name="Macko-Podgorni A."/>
            <person name="Moranska E."/>
            <person name="Grzebelus E."/>
            <person name="Grzebelus D."/>
            <person name="Ashrafi H."/>
            <person name="Zheng Z."/>
            <person name="Cheng S."/>
            <person name="Spooner D."/>
            <person name="Van Deynze A."/>
            <person name="Simon P."/>
        </authorList>
    </citation>
    <scope>NUCLEOTIDE SEQUENCE</scope>
    <source>
        <tissue evidence="5">Leaf</tissue>
    </source>
</reference>
<dbReference type="Pfam" id="PF14226">
    <property type="entry name" value="DIOX_N"/>
    <property type="match status" value="1"/>
</dbReference>
<keyword evidence="3 4" id="KW-0408">Iron</keyword>
<dbReference type="OrthoDB" id="406156at2759"/>
<dbReference type="KEGG" id="dcr:108213366"/>
<dbReference type="Proteomes" id="UP000077755">
    <property type="component" value="Chromosome 3"/>
</dbReference>
<dbReference type="GO" id="GO:0016705">
    <property type="term" value="F:oxidoreductase activity, acting on paired donors, with incorporation or reduction of molecular oxygen"/>
    <property type="evidence" value="ECO:0007669"/>
    <property type="project" value="UniProtKB-ARBA"/>
</dbReference>
<dbReference type="PROSITE" id="PS51471">
    <property type="entry name" value="FE2OG_OXY"/>
    <property type="match status" value="1"/>
</dbReference>
<dbReference type="InterPro" id="IPR026992">
    <property type="entry name" value="DIOX_N"/>
</dbReference>
<accession>A0A166CHJ3</accession>
<dbReference type="OMA" id="PHCDPNV"/>
<dbReference type="GO" id="GO:0046872">
    <property type="term" value="F:metal ion binding"/>
    <property type="evidence" value="ECO:0007669"/>
    <property type="project" value="UniProtKB-KW"/>
</dbReference>
<dbReference type="InterPro" id="IPR027443">
    <property type="entry name" value="IPNS-like_sf"/>
</dbReference>
<sequence>MDVLISNWKNVESVPESFVFPPHRRPGNIVVPMSKDIPVIDLKYCRNPGVEAIQQILKASQEFGIFQVINHGVSESLMNEAMDVCKDFFDMPGEYKAGFYSNDPIKSCRLYTSTLNYDKEEFHYWRDNLTHRCHPLHEDHILSWPDKPATYRETVGAYSVQIRKFLLNILDILCQGLGLEDGYFEGELTENQLMSINHHIPCPDPSLTLAMPEHCDPNLISMLQQCDVPGLEIYKDGQWTGVEPIPNAIVVIPGLQLRVISNEKFKSAIHRVVTNSKEPRTTIGMFVIPSNNIVIEPARNITRDVPAVYTSYLYKDFFSTFTGKGCEAETVLKCFRLVD</sequence>
<dbReference type="InterPro" id="IPR050295">
    <property type="entry name" value="Plant_2OG-oxidoreductases"/>
</dbReference>
<name>A0A166CHJ3_DAUCS</name>
<evidence type="ECO:0000313" key="5">
    <source>
        <dbReference type="EMBL" id="WOG94913.1"/>
    </source>
</evidence>
<dbReference type="Pfam" id="PF03171">
    <property type="entry name" value="2OG-FeII_Oxy"/>
    <property type="match status" value="1"/>
</dbReference>
<dbReference type="PANTHER" id="PTHR47991">
    <property type="entry name" value="OXOGLUTARATE/IRON-DEPENDENT DIOXYGENASE"/>
    <property type="match status" value="1"/>
</dbReference>
<keyword evidence="4" id="KW-0560">Oxidoreductase</keyword>
<keyword evidence="2 4" id="KW-0479">Metal-binding</keyword>
<dbReference type="InterPro" id="IPR005123">
    <property type="entry name" value="Oxoglu/Fe-dep_dioxygenase_dom"/>
</dbReference>